<organism evidence="2 3">
    <name type="scientific">Candidatus Odoribacter faecigallinarum</name>
    <dbReference type="NCBI Taxonomy" id="2838706"/>
    <lineage>
        <taxon>Bacteria</taxon>
        <taxon>Pseudomonadati</taxon>
        <taxon>Bacteroidota</taxon>
        <taxon>Bacteroidia</taxon>
        <taxon>Bacteroidales</taxon>
        <taxon>Odoribacteraceae</taxon>
        <taxon>Odoribacter</taxon>
    </lineage>
</organism>
<dbReference type="InterPro" id="IPR010870">
    <property type="entry name" value="Porin_O/P"/>
</dbReference>
<gene>
    <name evidence="2" type="ORF">H9863_03635</name>
</gene>
<proteinExistence type="predicted"/>
<evidence type="ECO:0000256" key="1">
    <source>
        <dbReference type="SAM" id="SignalP"/>
    </source>
</evidence>
<keyword evidence="1" id="KW-0732">Signal</keyword>
<evidence type="ECO:0008006" key="4">
    <source>
        <dbReference type="Google" id="ProtNLM"/>
    </source>
</evidence>
<dbReference type="Pfam" id="PF07396">
    <property type="entry name" value="Porin_O_P"/>
    <property type="match status" value="1"/>
</dbReference>
<dbReference type="EMBL" id="DXFT01000072">
    <property type="protein sequence ID" value="HIX03194.1"/>
    <property type="molecule type" value="Genomic_DNA"/>
</dbReference>
<name>A0A9D1UZZ1_9BACT</name>
<dbReference type="Proteomes" id="UP000824202">
    <property type="component" value="Unassembled WGS sequence"/>
</dbReference>
<reference evidence="2" key="1">
    <citation type="journal article" date="2021" name="PeerJ">
        <title>Extensive microbial diversity within the chicken gut microbiome revealed by metagenomics and culture.</title>
        <authorList>
            <person name="Gilroy R."/>
            <person name="Ravi A."/>
            <person name="Getino M."/>
            <person name="Pursley I."/>
            <person name="Horton D.L."/>
            <person name="Alikhan N.F."/>
            <person name="Baker D."/>
            <person name="Gharbi K."/>
            <person name="Hall N."/>
            <person name="Watson M."/>
            <person name="Adriaenssens E.M."/>
            <person name="Foster-Nyarko E."/>
            <person name="Jarju S."/>
            <person name="Secka A."/>
            <person name="Antonio M."/>
            <person name="Oren A."/>
            <person name="Chaudhuri R.R."/>
            <person name="La Ragione R."/>
            <person name="Hildebrand F."/>
            <person name="Pallen M.J."/>
        </authorList>
    </citation>
    <scope>NUCLEOTIDE SEQUENCE</scope>
    <source>
        <strain evidence="2">23274</strain>
    </source>
</reference>
<evidence type="ECO:0000313" key="2">
    <source>
        <dbReference type="EMBL" id="HIX03194.1"/>
    </source>
</evidence>
<comment type="caution">
    <text evidence="2">The sequence shown here is derived from an EMBL/GenBank/DDBJ whole genome shotgun (WGS) entry which is preliminary data.</text>
</comment>
<reference evidence="2" key="2">
    <citation type="submission" date="2021-04" db="EMBL/GenBank/DDBJ databases">
        <authorList>
            <person name="Gilroy R."/>
        </authorList>
    </citation>
    <scope>NUCLEOTIDE SEQUENCE</scope>
    <source>
        <strain evidence="2">23274</strain>
    </source>
</reference>
<feature type="chain" id="PRO_5039192227" description="Phosphate-selective porin O and P" evidence="1">
    <location>
        <begin position="25"/>
        <end position="376"/>
    </location>
</feature>
<dbReference type="Gene3D" id="2.40.160.10">
    <property type="entry name" value="Porin"/>
    <property type="match status" value="1"/>
</dbReference>
<sequence>MKINLMRFSLLGLCVVLFSSTSFAQAEKGVKKPDLQWRLIGRVFFDGGFFMNDHLNLGSSFQVNDVRLGTVLTLFEDWEAKIELGYADKAISFKDIYLSYAWKGHVFKLGHQYEPFGYARIGSSNYRFMQHATADEALGTSRKLGLTYSYDRDWWNVMAGVFSNGNVQSGGQLEQGYTLSAKVIARPWMAEKKLLHIGVAPVFIDGKDEVSFGGGVPTMLLADGDNAFLDATVNNVINQWKLDVEGILLCNKWYFQGQYYLGHLNRHDAANYNGQGGYVQAGYLLLGEKHNYDAATGMMKNPAPGSLELLVRYDAVNLNDAGIQGGRLSDVTVGLNYFVNKYIAAKINYTRMMVADASPLGNNRFDVLQARIQLSF</sequence>
<dbReference type="AlphaFoldDB" id="A0A9D1UZZ1"/>
<evidence type="ECO:0000313" key="3">
    <source>
        <dbReference type="Proteomes" id="UP000824202"/>
    </source>
</evidence>
<dbReference type="InterPro" id="IPR023614">
    <property type="entry name" value="Porin_dom_sf"/>
</dbReference>
<accession>A0A9D1UZZ1</accession>
<protein>
    <recommendedName>
        <fullName evidence="4">Phosphate-selective porin O and P</fullName>
    </recommendedName>
</protein>
<dbReference type="SUPFAM" id="SSF56935">
    <property type="entry name" value="Porins"/>
    <property type="match status" value="1"/>
</dbReference>
<feature type="signal peptide" evidence="1">
    <location>
        <begin position="1"/>
        <end position="24"/>
    </location>
</feature>